<feature type="chain" id="PRO_5034995577" description="non-reducing end alpha-L-arabinofuranosidase" evidence="8">
    <location>
        <begin position="20"/>
        <end position="622"/>
    </location>
</feature>
<reference evidence="10 11" key="1">
    <citation type="submission" date="2020-03" db="EMBL/GenBank/DDBJ databases">
        <title>Draft Genome Sequence of Cudoniella acicularis.</title>
        <authorList>
            <person name="Buettner E."/>
            <person name="Kellner H."/>
        </authorList>
    </citation>
    <scope>NUCLEOTIDE SEQUENCE [LARGE SCALE GENOMIC DNA]</scope>
    <source>
        <strain evidence="10 11">DSM 108380</strain>
    </source>
</reference>
<evidence type="ECO:0000259" key="9">
    <source>
        <dbReference type="SMART" id="SM00813"/>
    </source>
</evidence>
<evidence type="ECO:0000256" key="6">
    <source>
        <dbReference type="ARBA" id="ARBA00022801"/>
    </source>
</evidence>
<dbReference type="GO" id="GO:0031222">
    <property type="term" value="P:arabinan catabolic process"/>
    <property type="evidence" value="ECO:0007669"/>
    <property type="project" value="UniProtKB-UniPathway"/>
</dbReference>
<organism evidence="10 11">
    <name type="scientific">Cudoniella acicularis</name>
    <dbReference type="NCBI Taxonomy" id="354080"/>
    <lineage>
        <taxon>Eukaryota</taxon>
        <taxon>Fungi</taxon>
        <taxon>Dikarya</taxon>
        <taxon>Ascomycota</taxon>
        <taxon>Pezizomycotina</taxon>
        <taxon>Leotiomycetes</taxon>
        <taxon>Helotiales</taxon>
        <taxon>Tricladiaceae</taxon>
        <taxon>Cudoniella</taxon>
    </lineage>
</organism>
<evidence type="ECO:0000256" key="8">
    <source>
        <dbReference type="SAM" id="SignalP"/>
    </source>
</evidence>
<sequence>MFSFLLVFVTLRLLQLVNGLDLTVSSSGGKAVSPIFYGFMFEDINHSGDGGLYAELINNRAVRNLDSWKAIGGVALTADTSNAVSTAIKTSLKVDVPAGATGKVGFQNLGYYGMAVEEKPYSVSFYAKGSYTGLYTVDLRSNSGTVFGFTTVAASSTSDWKQFNTTFVPSQSGSNADNSFAITFDAASVAGKSLYFTLVSVFPPTFKNRENGLRVDIANALNEVGAKFLRFPGGNNLEGGSVAASRWQWMKTLGPSSARPGRQGTWNYWNTDGLGIIEYMNWCTDMGLEPLLAVWSGLGLDGTIASQSSLQPYITEALNLLEFLMGSTSTTYGAMRASYGYPNPWQVNYVEVGNEDNLNSGKSSYTSYRYKLFAAAINAQYPKINIIASCPGFDIHGQSNGMGWADYHNYDRPDHLVSLFHTFDTVNRNTPILVGEYAVIQGNQGSLNSGVDWNLPRQKYPTLIGAIAEAVYMLGAEQNADVVKAMSFAPLLQHFSGTQWSPDLIGYTSFPTDTTRSMSYYVQKLFASNVGEMTLPVSGGTQGPIYYSAMKRGNQTIVKMANYNGTSTDVNISVPSGSGNVASFTTFTAPSGLSYNSPGKEVSSLSTKQITGSNGVFTVHYE</sequence>
<dbReference type="InterPro" id="IPR010720">
    <property type="entry name" value="Alpha-L-AF_C"/>
</dbReference>
<dbReference type="Pfam" id="PF22848">
    <property type="entry name" value="ASD1_dom"/>
    <property type="match status" value="1"/>
</dbReference>
<dbReference type="Pfam" id="PF06964">
    <property type="entry name" value="Alpha-L-AF_C"/>
    <property type="match status" value="1"/>
</dbReference>
<dbReference type="UniPathway" id="UPA00667"/>
<feature type="domain" description="Alpha-L-arabinofuranosidase C-terminal" evidence="9">
    <location>
        <begin position="435"/>
        <end position="619"/>
    </location>
</feature>
<evidence type="ECO:0000313" key="10">
    <source>
        <dbReference type="EMBL" id="KAF4636029.1"/>
    </source>
</evidence>
<evidence type="ECO:0000256" key="4">
    <source>
        <dbReference type="ARBA" id="ARBA00012670"/>
    </source>
</evidence>
<dbReference type="PANTHER" id="PTHR31776">
    <property type="entry name" value="ALPHA-L-ARABINOFURANOSIDASE 1"/>
    <property type="match status" value="1"/>
</dbReference>
<dbReference type="SMART" id="SM00813">
    <property type="entry name" value="Alpha-L-AF_C"/>
    <property type="match status" value="1"/>
</dbReference>
<keyword evidence="6" id="KW-0378">Hydrolase</keyword>
<dbReference type="GO" id="GO:0046373">
    <property type="term" value="P:L-arabinose metabolic process"/>
    <property type="evidence" value="ECO:0007669"/>
    <property type="project" value="InterPro"/>
</dbReference>
<evidence type="ECO:0000256" key="5">
    <source>
        <dbReference type="ARBA" id="ARBA00022729"/>
    </source>
</evidence>
<dbReference type="SUPFAM" id="SSF49785">
    <property type="entry name" value="Galactose-binding domain-like"/>
    <property type="match status" value="1"/>
</dbReference>
<keyword evidence="7" id="KW-0325">Glycoprotein</keyword>
<evidence type="ECO:0000256" key="7">
    <source>
        <dbReference type="ARBA" id="ARBA00023180"/>
    </source>
</evidence>
<dbReference type="EMBL" id="JAAMPI010000087">
    <property type="protein sequence ID" value="KAF4636029.1"/>
    <property type="molecule type" value="Genomic_DNA"/>
</dbReference>
<dbReference type="GO" id="GO:0046556">
    <property type="term" value="F:alpha-L-arabinofuranosidase activity"/>
    <property type="evidence" value="ECO:0007669"/>
    <property type="project" value="UniProtKB-EC"/>
</dbReference>
<comment type="similarity">
    <text evidence="3">Belongs to the glycosyl hydrolase 51 family.</text>
</comment>
<keyword evidence="11" id="KW-1185">Reference proteome</keyword>
<comment type="pathway">
    <text evidence="2">Glycan metabolism; L-arabinan degradation.</text>
</comment>
<accession>A0A8H4W9P7</accession>
<dbReference type="AlphaFoldDB" id="A0A8H4W9P7"/>
<proteinExistence type="inferred from homology"/>
<dbReference type="EC" id="3.2.1.55" evidence="4"/>
<dbReference type="InterPro" id="IPR051563">
    <property type="entry name" value="Glycosyl_Hydrolase_51"/>
</dbReference>
<name>A0A8H4W9P7_9HELO</name>
<evidence type="ECO:0000256" key="3">
    <source>
        <dbReference type="ARBA" id="ARBA00007186"/>
    </source>
</evidence>
<evidence type="ECO:0000313" key="11">
    <source>
        <dbReference type="Proteomes" id="UP000566819"/>
    </source>
</evidence>
<dbReference type="Gene3D" id="3.20.20.80">
    <property type="entry name" value="Glycosidases"/>
    <property type="match status" value="1"/>
</dbReference>
<dbReference type="InterPro" id="IPR055235">
    <property type="entry name" value="ASD1_cat"/>
</dbReference>
<comment type="caution">
    <text evidence="10">The sequence shown here is derived from an EMBL/GenBank/DDBJ whole genome shotgun (WGS) entry which is preliminary data.</text>
</comment>
<dbReference type="PANTHER" id="PTHR31776:SF0">
    <property type="entry name" value="ALPHA-L-ARABINOFURANOSIDASE 1"/>
    <property type="match status" value="1"/>
</dbReference>
<dbReference type="InterPro" id="IPR008979">
    <property type="entry name" value="Galactose-bd-like_sf"/>
</dbReference>
<evidence type="ECO:0000256" key="1">
    <source>
        <dbReference type="ARBA" id="ARBA00001462"/>
    </source>
</evidence>
<dbReference type="SUPFAM" id="SSF51445">
    <property type="entry name" value="(Trans)glycosidases"/>
    <property type="match status" value="1"/>
</dbReference>
<keyword evidence="5 8" id="KW-0732">Signal</keyword>
<gene>
    <name evidence="10" type="ORF">G7Y89_g2072</name>
</gene>
<protein>
    <recommendedName>
        <fullName evidence="4">non-reducing end alpha-L-arabinofuranosidase</fullName>
        <ecNumber evidence="4">3.2.1.55</ecNumber>
    </recommendedName>
</protein>
<dbReference type="InterPro" id="IPR017853">
    <property type="entry name" value="GH"/>
</dbReference>
<dbReference type="Gene3D" id="2.60.120.260">
    <property type="entry name" value="Galactose-binding domain-like"/>
    <property type="match status" value="1"/>
</dbReference>
<dbReference type="OrthoDB" id="406864at2759"/>
<feature type="signal peptide" evidence="8">
    <location>
        <begin position="1"/>
        <end position="19"/>
    </location>
</feature>
<evidence type="ECO:0000256" key="2">
    <source>
        <dbReference type="ARBA" id="ARBA00004834"/>
    </source>
</evidence>
<comment type="catalytic activity">
    <reaction evidence="1">
        <text>Hydrolysis of terminal non-reducing alpha-L-arabinofuranoside residues in alpha-L-arabinosides.</text>
        <dbReference type="EC" id="3.2.1.55"/>
    </reaction>
</comment>
<dbReference type="Proteomes" id="UP000566819">
    <property type="component" value="Unassembled WGS sequence"/>
</dbReference>